<name>U9UZU5_RHIID</name>
<dbReference type="HOGENOM" id="CLU_2813630_0_0_1"/>
<organism evidence="1">
    <name type="scientific">Rhizophagus irregularis (strain DAOM 181602 / DAOM 197198 / MUCL 43194)</name>
    <name type="common">Arbuscular mycorrhizal fungus</name>
    <name type="synonym">Glomus intraradices</name>
    <dbReference type="NCBI Taxonomy" id="747089"/>
    <lineage>
        <taxon>Eukaryota</taxon>
        <taxon>Fungi</taxon>
        <taxon>Fungi incertae sedis</taxon>
        <taxon>Mucoromycota</taxon>
        <taxon>Glomeromycotina</taxon>
        <taxon>Glomeromycetes</taxon>
        <taxon>Glomerales</taxon>
        <taxon>Glomeraceae</taxon>
        <taxon>Rhizophagus</taxon>
    </lineage>
</organism>
<protein>
    <submittedName>
        <fullName evidence="1">Uncharacterized protein</fullName>
    </submittedName>
</protein>
<evidence type="ECO:0000313" key="1">
    <source>
        <dbReference type="EMBL" id="ESA24083.1"/>
    </source>
</evidence>
<dbReference type="EMBL" id="KI274230">
    <property type="protein sequence ID" value="ESA24083.1"/>
    <property type="molecule type" value="Genomic_DNA"/>
</dbReference>
<gene>
    <name evidence="1" type="ORF">GLOINDRAFT_102050</name>
</gene>
<proteinExistence type="predicted"/>
<dbReference type="AlphaFoldDB" id="U9UZU5"/>
<sequence length="67" mass="7882">MLNILRHDFWITCLKCYQKNICRKIGLCNVKICSRNDISRDVEKIKKLTDLGMFLKRGVVDCEVHVN</sequence>
<accession>U9UZU5</accession>
<reference evidence="1" key="1">
    <citation type="submission" date="2013-07" db="EMBL/GenBank/DDBJ databases">
        <title>The genome of an arbuscular mycorrhizal fungus provides insights into the evolution of the oldest plant symbiosis.</title>
        <authorList>
            <consortium name="DOE Joint Genome Institute"/>
            <person name="Tisserant E."/>
            <person name="Malbreil M."/>
            <person name="Kuo A."/>
            <person name="Kohler A."/>
            <person name="Symeonidi A."/>
            <person name="Balestrini R."/>
            <person name="Charron P."/>
            <person name="Duensing N."/>
            <person name="Frei-dit-Frey N."/>
            <person name="Gianinazzi-Pearson V."/>
            <person name="Gilbert B."/>
            <person name="Handa Y."/>
            <person name="Hijri M."/>
            <person name="Kaul R."/>
            <person name="Kawaguchi M."/>
            <person name="Krajinski F."/>
            <person name="Lammers P."/>
            <person name="Lapierre D."/>
            <person name="Masclaux F.G."/>
            <person name="Murat C."/>
            <person name="Morin E."/>
            <person name="Ndikumana S."/>
            <person name="Pagni M."/>
            <person name="Petitpierre D."/>
            <person name="Requena N."/>
            <person name="Rosikiewicz P."/>
            <person name="Riley R."/>
            <person name="Saito K."/>
            <person name="San Clemente H."/>
            <person name="Shapiro H."/>
            <person name="van Tuinen D."/>
            <person name="Becard G."/>
            <person name="Bonfante P."/>
            <person name="Paszkowski U."/>
            <person name="Shachar-Hill Y."/>
            <person name="Young J.P."/>
            <person name="Sanders I.R."/>
            <person name="Henrissat B."/>
            <person name="Rensing S.A."/>
            <person name="Grigoriev I.V."/>
            <person name="Corradi N."/>
            <person name="Roux C."/>
            <person name="Martin F."/>
        </authorList>
    </citation>
    <scope>NUCLEOTIDE SEQUENCE</scope>
    <source>
        <strain evidence="1">DAOM 197198</strain>
    </source>
</reference>